<keyword evidence="2" id="KW-0732">Signal</keyword>
<evidence type="ECO:0000256" key="1">
    <source>
        <dbReference type="SAM" id="Phobius"/>
    </source>
</evidence>
<feature type="chain" id="PRO_5046159188" description="Secreted protein" evidence="2">
    <location>
        <begin position="23"/>
        <end position="115"/>
    </location>
</feature>
<accession>A0ABU7JIW7</accession>
<feature type="signal peptide" evidence="2">
    <location>
        <begin position="1"/>
        <end position="22"/>
    </location>
</feature>
<evidence type="ECO:0000256" key="2">
    <source>
        <dbReference type="SAM" id="SignalP"/>
    </source>
</evidence>
<organism evidence="3 4">
    <name type="scientific">Alkalimonas mucilaginosa</name>
    <dbReference type="NCBI Taxonomy" id="3057676"/>
    <lineage>
        <taxon>Bacteria</taxon>
        <taxon>Pseudomonadati</taxon>
        <taxon>Pseudomonadota</taxon>
        <taxon>Gammaproteobacteria</taxon>
        <taxon>Alkalimonas</taxon>
    </lineage>
</organism>
<gene>
    <name evidence="3" type="ORF">QWF21_15520</name>
</gene>
<keyword evidence="4" id="KW-1185">Reference proteome</keyword>
<proteinExistence type="predicted"/>
<evidence type="ECO:0000313" key="3">
    <source>
        <dbReference type="EMBL" id="MEE2025646.1"/>
    </source>
</evidence>
<comment type="caution">
    <text evidence="3">The sequence shown here is derived from an EMBL/GenBank/DDBJ whole genome shotgun (WGS) entry which is preliminary data.</text>
</comment>
<reference evidence="3 4" key="1">
    <citation type="submission" date="2023-06" db="EMBL/GenBank/DDBJ databases">
        <title>Alkalimonas sp., MEB004 an alkaliphilic bacterium isolated from Lonar Lake, India.</title>
        <authorList>
            <person name="Joshi A."/>
            <person name="Thite S."/>
        </authorList>
    </citation>
    <scope>NUCLEOTIDE SEQUENCE [LARGE SCALE GENOMIC DNA]</scope>
    <source>
        <strain evidence="3 4">MEB004</strain>
    </source>
</reference>
<sequence length="115" mass="11387">MKKVFVSTAAAVLALTMGTAVAQDQAGGSSSGAFGEISATTIAAGAVGVAVAAAVISNSRGTTVNPEEQVATCDDGNVPTRPDGFCLKEEVITVTGTGTTTFTQLVTSTYAPTVK</sequence>
<dbReference type="RefSeq" id="WP_330088959.1">
    <property type="nucleotide sequence ID" value="NZ_JAUGZK010000015.1"/>
</dbReference>
<evidence type="ECO:0008006" key="5">
    <source>
        <dbReference type="Google" id="ProtNLM"/>
    </source>
</evidence>
<keyword evidence="1" id="KW-1133">Transmembrane helix</keyword>
<dbReference type="Proteomes" id="UP001339167">
    <property type="component" value="Unassembled WGS sequence"/>
</dbReference>
<protein>
    <recommendedName>
        <fullName evidence="5">Secreted protein</fullName>
    </recommendedName>
</protein>
<name>A0ABU7JIW7_9GAMM</name>
<dbReference type="EMBL" id="JAUGZK010000015">
    <property type="protein sequence ID" value="MEE2025646.1"/>
    <property type="molecule type" value="Genomic_DNA"/>
</dbReference>
<keyword evidence="1" id="KW-0812">Transmembrane</keyword>
<feature type="transmembrane region" description="Helical" evidence="1">
    <location>
        <begin position="32"/>
        <end position="56"/>
    </location>
</feature>
<evidence type="ECO:0000313" key="4">
    <source>
        <dbReference type="Proteomes" id="UP001339167"/>
    </source>
</evidence>
<keyword evidence="1" id="KW-0472">Membrane</keyword>